<feature type="domain" description="DUF4097" evidence="2">
    <location>
        <begin position="135"/>
        <end position="262"/>
    </location>
</feature>
<dbReference type="Pfam" id="PF13349">
    <property type="entry name" value="DUF4097"/>
    <property type="match status" value="1"/>
</dbReference>
<evidence type="ECO:0000313" key="3">
    <source>
        <dbReference type="EMBL" id="TKB47101.1"/>
    </source>
</evidence>
<keyword evidence="1" id="KW-0732">Signal</keyword>
<dbReference type="EMBL" id="SWDB01000004">
    <property type="protein sequence ID" value="TKB47101.1"/>
    <property type="molecule type" value="Genomic_DNA"/>
</dbReference>
<feature type="signal peptide" evidence="1">
    <location>
        <begin position="1"/>
        <end position="36"/>
    </location>
</feature>
<feature type="chain" id="PRO_5020363313" description="DUF4097 domain-containing protein" evidence="1">
    <location>
        <begin position="37"/>
        <end position="265"/>
    </location>
</feature>
<organism evidence="3 4">
    <name type="scientific">Thalassotalea mangrovi</name>
    <dbReference type="NCBI Taxonomy" id="2572245"/>
    <lineage>
        <taxon>Bacteria</taxon>
        <taxon>Pseudomonadati</taxon>
        <taxon>Pseudomonadota</taxon>
        <taxon>Gammaproteobacteria</taxon>
        <taxon>Alteromonadales</taxon>
        <taxon>Colwelliaceae</taxon>
        <taxon>Thalassotalea</taxon>
    </lineage>
</organism>
<accession>A0A4V5NUN5</accession>
<name>A0A4V5NUN5_9GAMM</name>
<evidence type="ECO:0000259" key="2">
    <source>
        <dbReference type="Pfam" id="PF13349"/>
    </source>
</evidence>
<comment type="caution">
    <text evidence="3">The sequence shown here is derived from an EMBL/GenBank/DDBJ whole genome shotgun (WGS) entry which is preliminary data.</text>
</comment>
<dbReference type="InterPro" id="IPR025164">
    <property type="entry name" value="Toastrack_DUF4097"/>
</dbReference>
<dbReference type="Proteomes" id="UP000307999">
    <property type="component" value="Unassembled WGS sequence"/>
</dbReference>
<dbReference type="AlphaFoldDB" id="A0A4V5NUN5"/>
<proteinExistence type="predicted"/>
<evidence type="ECO:0000256" key="1">
    <source>
        <dbReference type="SAM" id="SignalP"/>
    </source>
</evidence>
<gene>
    <name evidence="3" type="ORF">E8M12_02255</name>
</gene>
<protein>
    <recommendedName>
        <fullName evidence="2">DUF4097 domain-containing protein</fullName>
    </recommendedName>
</protein>
<dbReference type="OrthoDB" id="2240743at2"/>
<reference evidence="3 4" key="1">
    <citation type="submission" date="2019-04" db="EMBL/GenBank/DDBJ databases">
        <title>Thalassotalea guangxiensis sp. nov., isolated from sediment of the coastal wetland.</title>
        <authorList>
            <person name="Zheng S."/>
            <person name="Zhang D."/>
        </authorList>
    </citation>
    <scope>NUCLEOTIDE SEQUENCE [LARGE SCALE GENOMIC DNA]</scope>
    <source>
        <strain evidence="3 4">ZS-4</strain>
    </source>
</reference>
<sequence>MMLIVIPIVLRKEKTMKKLSLISLALASLITFQAQADADKTIEKTFDLSGKGELLVDNVNGNVEITGWDQNQISVKAIVTADDEEDLENVDVKMRQSGNRVSIETDYKERGGWGSNNSGSVEYLIQVPVTTDLSEIDLVNGALSVDGVRGELNADMVNGSIEASGLASNVEVDAVNGGIELTFADDAKNIDIEVETVNGGIRIHLPEEFGAKVDASTGNGSIRTEFGLTGEKGKYYGTDLKGKFGDASSSLDLESVNGSIRVMKK</sequence>
<evidence type="ECO:0000313" key="4">
    <source>
        <dbReference type="Proteomes" id="UP000307999"/>
    </source>
</evidence>
<keyword evidence="4" id="KW-1185">Reference proteome</keyword>